<protein>
    <submittedName>
        <fullName evidence="12">Cytochrome P450</fullName>
    </submittedName>
</protein>
<dbReference type="GO" id="GO:0004497">
    <property type="term" value="F:monooxygenase activity"/>
    <property type="evidence" value="ECO:0007669"/>
    <property type="project" value="UniProtKB-KW"/>
</dbReference>
<dbReference type="InterPro" id="IPR017972">
    <property type="entry name" value="Cyt_P450_CS"/>
</dbReference>
<sequence length="509" mass="57021">MSAFIFLAVVLVTVYLKTRARHRLPLPPGPKKTPLLGNLFNMPTSSEWEVYHRWCKEYDTDIIHLDVAGTSIVVLNTVEAATELLDNRSAIYSSRPRMTMVNELMGWDFSFGLMEYGNEWRAQRRLFQQEFNPIAVERYHQCELKATHELLRRLLEDPDKFIKHIRHLAGSTILSIAYGLEVLPENDPYILAAEAGLCSLAKAAVPGAFLVDSIPLLKYIPGLSPGATFKRKAKKWRQYSKTMREMPFEAAKRRIAEGTAIPSYTSYSLEKLDQARDAASEETRIQSTAATMYTGGTDSTVSVLCTFILAMLANPEAQRKAQEEIDTVLGSGELPRFADEVSLPFVSAVVKEVLRWKNVTPMGIPHALTSDDVYRGYKIPSGSTVIANIWAMLHDETIYPEPHSFMPERFMKKGKLDPDIRDPGTVLFGFGRRICPARYMAYSSIWIAIASMLAVFDITKAVDEFGNIIEPTYAYASALACVPLPFKCSVKPRSTIVEASIRATINVEA</sequence>
<keyword evidence="4 9" id="KW-0349">Heme</keyword>
<feature type="binding site" description="axial binding residue" evidence="9">
    <location>
        <position position="435"/>
    </location>
    <ligand>
        <name>heme</name>
        <dbReference type="ChEBI" id="CHEBI:30413"/>
    </ligand>
    <ligandPart>
        <name>Fe</name>
        <dbReference type="ChEBI" id="CHEBI:18248"/>
    </ligandPart>
</feature>
<dbReference type="AlphaFoldDB" id="A0A2H3BGI8"/>
<reference evidence="13" key="1">
    <citation type="journal article" date="2017" name="Nat. Ecol. Evol.">
        <title>Genome expansion and lineage-specific genetic innovations in the forest pathogenic fungi Armillaria.</title>
        <authorList>
            <person name="Sipos G."/>
            <person name="Prasanna A.N."/>
            <person name="Walter M.C."/>
            <person name="O'Connor E."/>
            <person name="Balint B."/>
            <person name="Krizsan K."/>
            <person name="Kiss B."/>
            <person name="Hess J."/>
            <person name="Varga T."/>
            <person name="Slot J."/>
            <person name="Riley R."/>
            <person name="Boka B."/>
            <person name="Rigling D."/>
            <person name="Barry K."/>
            <person name="Lee J."/>
            <person name="Mihaltcheva S."/>
            <person name="LaButti K."/>
            <person name="Lipzen A."/>
            <person name="Waldron R."/>
            <person name="Moloney N.M."/>
            <person name="Sperisen C."/>
            <person name="Kredics L."/>
            <person name="Vagvoelgyi C."/>
            <person name="Patrignani A."/>
            <person name="Fitzpatrick D."/>
            <person name="Nagy I."/>
            <person name="Doyle S."/>
            <person name="Anderson J.B."/>
            <person name="Grigoriev I.V."/>
            <person name="Gueldener U."/>
            <person name="Muensterkoetter M."/>
            <person name="Nagy L.G."/>
        </authorList>
    </citation>
    <scope>NUCLEOTIDE SEQUENCE [LARGE SCALE GENOMIC DNA]</scope>
    <source>
        <strain evidence="13">28-4</strain>
    </source>
</reference>
<keyword evidence="11" id="KW-0732">Signal</keyword>
<evidence type="ECO:0000256" key="8">
    <source>
        <dbReference type="ARBA" id="ARBA00023033"/>
    </source>
</evidence>
<comment type="similarity">
    <text evidence="3 10">Belongs to the cytochrome P450 family.</text>
</comment>
<keyword evidence="8 10" id="KW-0503">Monooxygenase</keyword>
<organism evidence="12 13">
    <name type="scientific">Armillaria solidipes</name>
    <dbReference type="NCBI Taxonomy" id="1076256"/>
    <lineage>
        <taxon>Eukaryota</taxon>
        <taxon>Fungi</taxon>
        <taxon>Dikarya</taxon>
        <taxon>Basidiomycota</taxon>
        <taxon>Agaricomycotina</taxon>
        <taxon>Agaricomycetes</taxon>
        <taxon>Agaricomycetidae</taxon>
        <taxon>Agaricales</taxon>
        <taxon>Marasmiineae</taxon>
        <taxon>Physalacriaceae</taxon>
        <taxon>Armillaria</taxon>
    </lineage>
</organism>
<dbReference type="EMBL" id="KZ293457">
    <property type="protein sequence ID" value="PBK63697.1"/>
    <property type="molecule type" value="Genomic_DNA"/>
</dbReference>
<feature type="non-terminal residue" evidence="12">
    <location>
        <position position="1"/>
    </location>
</feature>
<gene>
    <name evidence="12" type="ORF">ARMSODRAFT_1088485</name>
</gene>
<dbReference type="PROSITE" id="PS00086">
    <property type="entry name" value="CYTOCHROME_P450"/>
    <property type="match status" value="1"/>
</dbReference>
<proteinExistence type="inferred from homology"/>
<keyword evidence="6 10" id="KW-0560">Oxidoreductase</keyword>
<keyword evidence="5 9" id="KW-0479">Metal-binding</keyword>
<dbReference type="Pfam" id="PF00067">
    <property type="entry name" value="p450"/>
    <property type="match status" value="1"/>
</dbReference>
<dbReference type="InterPro" id="IPR050364">
    <property type="entry name" value="Cytochrome_P450_fung"/>
</dbReference>
<evidence type="ECO:0000256" key="10">
    <source>
        <dbReference type="RuleBase" id="RU000461"/>
    </source>
</evidence>
<dbReference type="Gene3D" id="1.10.630.10">
    <property type="entry name" value="Cytochrome P450"/>
    <property type="match status" value="1"/>
</dbReference>
<dbReference type="InterPro" id="IPR036396">
    <property type="entry name" value="Cyt_P450_sf"/>
</dbReference>
<evidence type="ECO:0000256" key="4">
    <source>
        <dbReference type="ARBA" id="ARBA00022617"/>
    </source>
</evidence>
<evidence type="ECO:0000313" key="13">
    <source>
        <dbReference type="Proteomes" id="UP000218334"/>
    </source>
</evidence>
<keyword evidence="7 9" id="KW-0408">Iron</keyword>
<dbReference type="STRING" id="1076256.A0A2H3BGI8"/>
<dbReference type="Proteomes" id="UP000218334">
    <property type="component" value="Unassembled WGS sequence"/>
</dbReference>
<dbReference type="InterPro" id="IPR001128">
    <property type="entry name" value="Cyt_P450"/>
</dbReference>
<evidence type="ECO:0000256" key="3">
    <source>
        <dbReference type="ARBA" id="ARBA00010617"/>
    </source>
</evidence>
<dbReference type="GO" id="GO:0005506">
    <property type="term" value="F:iron ion binding"/>
    <property type="evidence" value="ECO:0007669"/>
    <property type="project" value="InterPro"/>
</dbReference>
<comment type="pathway">
    <text evidence="2">Secondary metabolite biosynthesis.</text>
</comment>
<dbReference type="PANTHER" id="PTHR46300:SF7">
    <property type="entry name" value="P450, PUTATIVE (EUROFUNG)-RELATED"/>
    <property type="match status" value="1"/>
</dbReference>
<evidence type="ECO:0000256" key="5">
    <source>
        <dbReference type="ARBA" id="ARBA00022723"/>
    </source>
</evidence>
<evidence type="ECO:0000256" key="1">
    <source>
        <dbReference type="ARBA" id="ARBA00001971"/>
    </source>
</evidence>
<dbReference type="CDD" id="cd11065">
    <property type="entry name" value="CYP64-like"/>
    <property type="match status" value="1"/>
</dbReference>
<dbReference type="GO" id="GO:0020037">
    <property type="term" value="F:heme binding"/>
    <property type="evidence" value="ECO:0007669"/>
    <property type="project" value="InterPro"/>
</dbReference>
<dbReference type="GO" id="GO:0016705">
    <property type="term" value="F:oxidoreductase activity, acting on paired donors, with incorporation or reduction of molecular oxygen"/>
    <property type="evidence" value="ECO:0007669"/>
    <property type="project" value="InterPro"/>
</dbReference>
<accession>A0A2H3BGI8</accession>
<comment type="cofactor">
    <cofactor evidence="1 9">
        <name>heme</name>
        <dbReference type="ChEBI" id="CHEBI:30413"/>
    </cofactor>
</comment>
<name>A0A2H3BGI8_9AGAR</name>
<evidence type="ECO:0000256" key="6">
    <source>
        <dbReference type="ARBA" id="ARBA00023002"/>
    </source>
</evidence>
<dbReference type="SUPFAM" id="SSF48264">
    <property type="entry name" value="Cytochrome P450"/>
    <property type="match status" value="1"/>
</dbReference>
<evidence type="ECO:0000256" key="7">
    <source>
        <dbReference type="ARBA" id="ARBA00023004"/>
    </source>
</evidence>
<feature type="signal peptide" evidence="11">
    <location>
        <begin position="1"/>
        <end position="20"/>
    </location>
</feature>
<evidence type="ECO:0000313" key="12">
    <source>
        <dbReference type="EMBL" id="PBK63697.1"/>
    </source>
</evidence>
<dbReference type="InterPro" id="IPR002401">
    <property type="entry name" value="Cyt_P450_E_grp-I"/>
</dbReference>
<evidence type="ECO:0000256" key="9">
    <source>
        <dbReference type="PIRSR" id="PIRSR602401-1"/>
    </source>
</evidence>
<keyword evidence="13" id="KW-1185">Reference proteome</keyword>
<feature type="chain" id="PRO_5013729381" evidence="11">
    <location>
        <begin position="21"/>
        <end position="509"/>
    </location>
</feature>
<evidence type="ECO:0000256" key="2">
    <source>
        <dbReference type="ARBA" id="ARBA00005179"/>
    </source>
</evidence>
<dbReference type="PANTHER" id="PTHR46300">
    <property type="entry name" value="P450, PUTATIVE (EUROFUNG)-RELATED-RELATED"/>
    <property type="match status" value="1"/>
</dbReference>
<dbReference type="PRINTS" id="PR00463">
    <property type="entry name" value="EP450I"/>
</dbReference>
<evidence type="ECO:0000256" key="11">
    <source>
        <dbReference type="SAM" id="SignalP"/>
    </source>
</evidence>